<evidence type="ECO:0000259" key="6">
    <source>
        <dbReference type="PROSITE" id="PS50023"/>
    </source>
</evidence>
<proteinExistence type="predicted"/>
<organism evidence="7 8">
    <name type="scientific">Haemonchus placei</name>
    <name type="common">Barber's pole worm</name>
    <dbReference type="NCBI Taxonomy" id="6290"/>
    <lineage>
        <taxon>Eukaryota</taxon>
        <taxon>Metazoa</taxon>
        <taxon>Ecdysozoa</taxon>
        <taxon>Nematoda</taxon>
        <taxon>Chromadorea</taxon>
        <taxon>Rhabditida</taxon>
        <taxon>Rhabditina</taxon>
        <taxon>Rhabditomorpha</taxon>
        <taxon>Strongyloidea</taxon>
        <taxon>Trichostrongylidae</taxon>
        <taxon>Haemonchus</taxon>
    </lineage>
</organism>
<dbReference type="PROSITE" id="PS00478">
    <property type="entry name" value="LIM_DOMAIN_1"/>
    <property type="match status" value="1"/>
</dbReference>
<sequence>MKSSAICGHIFTLWHVNHLLCDECGCRIQEEEKFEEREGFIVCRHCYLNGRNPRCADCFDGIDVKYVEAADMIHHRTCFQCTICLQPLSRHFVENDRGLPMHRQCYWKELLYKEIVTSFTSNR</sequence>
<dbReference type="EMBL" id="UZAF01019238">
    <property type="protein sequence ID" value="VDO58608.1"/>
    <property type="molecule type" value="Genomic_DNA"/>
</dbReference>
<evidence type="ECO:0000256" key="3">
    <source>
        <dbReference type="ARBA" id="ARBA00022833"/>
    </source>
</evidence>
<dbReference type="PANTHER" id="PTHR24205:SF16">
    <property type="entry name" value="GH01042P-RELATED"/>
    <property type="match status" value="1"/>
</dbReference>
<keyword evidence="2" id="KW-0677">Repeat</keyword>
<keyword evidence="4 5" id="KW-0440">LIM domain</keyword>
<protein>
    <recommendedName>
        <fullName evidence="6">LIM zinc-binding domain-containing protein</fullName>
    </recommendedName>
</protein>
<dbReference type="PANTHER" id="PTHR24205">
    <property type="entry name" value="FOUR AND A HALF LIM DOMAINS PROTEIN"/>
    <property type="match status" value="1"/>
</dbReference>
<gene>
    <name evidence="7" type="ORF">HPLM_LOCUS16029</name>
</gene>
<name>A0A3P8A1W6_HAEPC</name>
<keyword evidence="8" id="KW-1185">Reference proteome</keyword>
<dbReference type="InterPro" id="IPR001781">
    <property type="entry name" value="Znf_LIM"/>
</dbReference>
<dbReference type="Proteomes" id="UP000268014">
    <property type="component" value="Unassembled WGS sequence"/>
</dbReference>
<evidence type="ECO:0000256" key="1">
    <source>
        <dbReference type="ARBA" id="ARBA00022723"/>
    </source>
</evidence>
<dbReference type="GO" id="GO:0030018">
    <property type="term" value="C:Z disc"/>
    <property type="evidence" value="ECO:0007669"/>
    <property type="project" value="TreeGrafter"/>
</dbReference>
<dbReference type="STRING" id="6290.A0A3P8A1W6"/>
<accession>A0A3P8A1W6</accession>
<dbReference type="PROSITE" id="PS50023">
    <property type="entry name" value="LIM_DOMAIN_2"/>
    <property type="match status" value="1"/>
</dbReference>
<dbReference type="GO" id="GO:0003712">
    <property type="term" value="F:transcription coregulator activity"/>
    <property type="evidence" value="ECO:0007669"/>
    <property type="project" value="TreeGrafter"/>
</dbReference>
<dbReference type="AlphaFoldDB" id="A0A3P8A1W6"/>
<evidence type="ECO:0000256" key="4">
    <source>
        <dbReference type="ARBA" id="ARBA00023038"/>
    </source>
</evidence>
<dbReference type="GO" id="GO:0046872">
    <property type="term" value="F:metal ion binding"/>
    <property type="evidence" value="ECO:0007669"/>
    <property type="project" value="UniProtKB-KW"/>
</dbReference>
<evidence type="ECO:0000313" key="8">
    <source>
        <dbReference type="Proteomes" id="UP000268014"/>
    </source>
</evidence>
<keyword evidence="1 5" id="KW-0479">Metal-binding</keyword>
<dbReference type="SUPFAM" id="SSF57716">
    <property type="entry name" value="Glucocorticoid receptor-like (DNA-binding domain)"/>
    <property type="match status" value="1"/>
</dbReference>
<evidence type="ECO:0000256" key="2">
    <source>
        <dbReference type="ARBA" id="ARBA00022737"/>
    </source>
</evidence>
<feature type="domain" description="LIM zinc-binding" evidence="6">
    <location>
        <begin position="53"/>
        <end position="112"/>
    </location>
</feature>
<evidence type="ECO:0000313" key="7">
    <source>
        <dbReference type="EMBL" id="VDO58608.1"/>
    </source>
</evidence>
<dbReference type="OrthoDB" id="1112565at2759"/>
<evidence type="ECO:0000256" key="5">
    <source>
        <dbReference type="PROSITE-ProRule" id="PRU00125"/>
    </source>
</evidence>
<dbReference type="Gene3D" id="2.10.110.10">
    <property type="entry name" value="Cysteine Rich Protein"/>
    <property type="match status" value="2"/>
</dbReference>
<reference evidence="7 8" key="1">
    <citation type="submission" date="2018-11" db="EMBL/GenBank/DDBJ databases">
        <authorList>
            <consortium name="Pathogen Informatics"/>
        </authorList>
    </citation>
    <scope>NUCLEOTIDE SEQUENCE [LARGE SCALE GENOMIC DNA]</scope>
    <source>
        <strain evidence="7 8">MHpl1</strain>
    </source>
</reference>
<dbReference type="GO" id="GO:0005634">
    <property type="term" value="C:nucleus"/>
    <property type="evidence" value="ECO:0007669"/>
    <property type="project" value="TreeGrafter"/>
</dbReference>
<dbReference type="SMART" id="SM00132">
    <property type="entry name" value="LIM"/>
    <property type="match status" value="2"/>
</dbReference>
<keyword evidence="3 5" id="KW-0862">Zinc</keyword>
<dbReference type="Pfam" id="PF00412">
    <property type="entry name" value="LIM"/>
    <property type="match status" value="2"/>
</dbReference>